<dbReference type="Gene3D" id="1.10.443.10">
    <property type="entry name" value="Intergrase catalytic core"/>
    <property type="match status" value="1"/>
</dbReference>
<sequence length="208" mass="23314">MPLDIRSLALNRALVSGWVNALHTGAAQPVDSDGRIRKPLAASTIHNLHGLLYAILQYAVEAEPPLRRSNPAARTQLPSADDEGDKACFLTPEEFALLRSCADDDIQDALTVLAGTGLRYSEFAALQVRDVHLGTQPAPQIRRAWRRQPDNTFRLGPPKTPAARRRVTLPEQVLATIQPHLKDKKPETFLFTTTTGRWWRHSAFYHRR</sequence>
<dbReference type="Gene3D" id="1.10.150.130">
    <property type="match status" value="1"/>
</dbReference>
<feature type="domain" description="Tyr recombinase" evidence="3">
    <location>
        <begin position="85"/>
        <end position="208"/>
    </location>
</feature>
<gene>
    <name evidence="4" type="ORF">Amac_037400</name>
</gene>
<keyword evidence="5" id="KW-1185">Reference proteome</keyword>
<dbReference type="EMBL" id="BLAE01000019">
    <property type="protein sequence ID" value="GES10143.1"/>
    <property type="molecule type" value="Genomic_DNA"/>
</dbReference>
<dbReference type="OrthoDB" id="1822491at2"/>
<reference evidence="4 5" key="1">
    <citation type="submission" date="2019-10" db="EMBL/GenBank/DDBJ databases">
        <title>Whole genome shotgun sequence of Acrocarpospora macrocephala NBRC 16266.</title>
        <authorList>
            <person name="Ichikawa N."/>
            <person name="Kimura A."/>
            <person name="Kitahashi Y."/>
            <person name="Komaki H."/>
            <person name="Oguchi A."/>
        </authorList>
    </citation>
    <scope>NUCLEOTIDE SEQUENCE [LARGE SCALE GENOMIC DNA]</scope>
    <source>
        <strain evidence="4 5">NBRC 16266</strain>
    </source>
</reference>
<accession>A0A5M3WU42</accession>
<dbReference type="RefSeq" id="WP_155355608.1">
    <property type="nucleotide sequence ID" value="NZ_BAAAHL010000039.1"/>
</dbReference>
<evidence type="ECO:0000259" key="3">
    <source>
        <dbReference type="PROSITE" id="PS51898"/>
    </source>
</evidence>
<dbReference type="GO" id="GO:0006310">
    <property type="term" value="P:DNA recombination"/>
    <property type="evidence" value="ECO:0007669"/>
    <property type="project" value="UniProtKB-KW"/>
</dbReference>
<dbReference type="PROSITE" id="PS51898">
    <property type="entry name" value="TYR_RECOMBINASE"/>
    <property type="match status" value="1"/>
</dbReference>
<dbReference type="SUPFAM" id="SSF56349">
    <property type="entry name" value="DNA breaking-rejoining enzymes"/>
    <property type="match status" value="1"/>
</dbReference>
<dbReference type="InterPro" id="IPR002104">
    <property type="entry name" value="Integrase_catalytic"/>
</dbReference>
<evidence type="ECO:0000256" key="2">
    <source>
        <dbReference type="ARBA" id="ARBA00023172"/>
    </source>
</evidence>
<dbReference type="InterPro" id="IPR010998">
    <property type="entry name" value="Integrase_recombinase_N"/>
</dbReference>
<evidence type="ECO:0000313" key="4">
    <source>
        <dbReference type="EMBL" id="GES10143.1"/>
    </source>
</evidence>
<name>A0A5M3WU42_9ACTN</name>
<keyword evidence="1" id="KW-0238">DNA-binding</keyword>
<comment type="caution">
    <text evidence="4">The sequence shown here is derived from an EMBL/GenBank/DDBJ whole genome shotgun (WGS) entry which is preliminary data.</text>
</comment>
<dbReference type="GO" id="GO:0003677">
    <property type="term" value="F:DNA binding"/>
    <property type="evidence" value="ECO:0007669"/>
    <property type="project" value="UniProtKB-KW"/>
</dbReference>
<evidence type="ECO:0000313" key="5">
    <source>
        <dbReference type="Proteomes" id="UP000331127"/>
    </source>
</evidence>
<keyword evidence="2" id="KW-0233">DNA recombination</keyword>
<dbReference type="InterPro" id="IPR011010">
    <property type="entry name" value="DNA_brk_join_enz"/>
</dbReference>
<dbReference type="Proteomes" id="UP000331127">
    <property type="component" value="Unassembled WGS sequence"/>
</dbReference>
<dbReference type="GO" id="GO:0015074">
    <property type="term" value="P:DNA integration"/>
    <property type="evidence" value="ECO:0007669"/>
    <property type="project" value="InterPro"/>
</dbReference>
<dbReference type="InterPro" id="IPR013762">
    <property type="entry name" value="Integrase-like_cat_sf"/>
</dbReference>
<evidence type="ECO:0000256" key="1">
    <source>
        <dbReference type="ARBA" id="ARBA00023125"/>
    </source>
</evidence>
<proteinExistence type="predicted"/>
<organism evidence="4 5">
    <name type="scientific">Acrocarpospora macrocephala</name>
    <dbReference type="NCBI Taxonomy" id="150177"/>
    <lineage>
        <taxon>Bacteria</taxon>
        <taxon>Bacillati</taxon>
        <taxon>Actinomycetota</taxon>
        <taxon>Actinomycetes</taxon>
        <taxon>Streptosporangiales</taxon>
        <taxon>Streptosporangiaceae</taxon>
        <taxon>Acrocarpospora</taxon>
    </lineage>
</organism>
<protein>
    <recommendedName>
        <fullName evidence="3">Tyr recombinase domain-containing protein</fullName>
    </recommendedName>
</protein>
<dbReference type="AlphaFoldDB" id="A0A5M3WU42"/>